<name>A0A2G8LDE8_STIJA</name>
<comment type="caution">
    <text evidence="3">The sequence shown here is derived from an EMBL/GenBank/DDBJ whole genome shotgun (WGS) entry which is preliminary data.</text>
</comment>
<dbReference type="PANTHER" id="PTHR13479:SF66">
    <property type="entry name" value="LARGE RIBOSOMAL SUBUNIT PROTEIN ML66"/>
    <property type="match status" value="1"/>
</dbReference>
<dbReference type="GO" id="GO:0032543">
    <property type="term" value="P:mitochondrial translation"/>
    <property type="evidence" value="ECO:0007669"/>
    <property type="project" value="TreeGrafter"/>
</dbReference>
<dbReference type="GO" id="GO:0005763">
    <property type="term" value="C:mitochondrial small ribosomal subunit"/>
    <property type="evidence" value="ECO:0007669"/>
    <property type="project" value="TreeGrafter"/>
</dbReference>
<evidence type="ECO:0000256" key="2">
    <source>
        <dbReference type="ARBA" id="ARBA00023274"/>
    </source>
</evidence>
<dbReference type="AlphaFoldDB" id="A0A2G8LDE8"/>
<gene>
    <name evidence="3" type="ORF">BSL78_04834</name>
</gene>
<reference evidence="3 4" key="1">
    <citation type="journal article" date="2017" name="PLoS Biol.">
        <title>The sea cucumber genome provides insights into morphological evolution and visceral regeneration.</title>
        <authorList>
            <person name="Zhang X."/>
            <person name="Sun L."/>
            <person name="Yuan J."/>
            <person name="Sun Y."/>
            <person name="Gao Y."/>
            <person name="Zhang L."/>
            <person name="Li S."/>
            <person name="Dai H."/>
            <person name="Hamel J.F."/>
            <person name="Liu C."/>
            <person name="Yu Y."/>
            <person name="Liu S."/>
            <person name="Lin W."/>
            <person name="Guo K."/>
            <person name="Jin S."/>
            <person name="Xu P."/>
            <person name="Storey K.B."/>
            <person name="Huan P."/>
            <person name="Zhang T."/>
            <person name="Zhou Y."/>
            <person name="Zhang J."/>
            <person name="Lin C."/>
            <person name="Li X."/>
            <person name="Xing L."/>
            <person name="Huo D."/>
            <person name="Sun M."/>
            <person name="Wang L."/>
            <person name="Mercier A."/>
            <person name="Li F."/>
            <person name="Yang H."/>
            <person name="Xiang J."/>
        </authorList>
    </citation>
    <scope>NUCLEOTIDE SEQUENCE [LARGE SCALE GENOMIC DNA]</scope>
    <source>
        <strain evidence="3">Shaxun</strain>
        <tissue evidence="3">Muscle</tissue>
    </source>
</reference>
<accession>A0A2G8LDE8</accession>
<dbReference type="SUPFAM" id="SSF46911">
    <property type="entry name" value="Ribosomal protein S18"/>
    <property type="match status" value="1"/>
</dbReference>
<keyword evidence="4" id="KW-1185">Reference proteome</keyword>
<organism evidence="3 4">
    <name type="scientific">Stichopus japonicus</name>
    <name type="common">Sea cucumber</name>
    <dbReference type="NCBI Taxonomy" id="307972"/>
    <lineage>
        <taxon>Eukaryota</taxon>
        <taxon>Metazoa</taxon>
        <taxon>Echinodermata</taxon>
        <taxon>Eleutherozoa</taxon>
        <taxon>Echinozoa</taxon>
        <taxon>Holothuroidea</taxon>
        <taxon>Aspidochirotacea</taxon>
        <taxon>Aspidochirotida</taxon>
        <taxon>Stichopodidae</taxon>
        <taxon>Apostichopus</taxon>
    </lineage>
</organism>
<proteinExistence type="predicted"/>
<dbReference type="PANTHER" id="PTHR13479">
    <property type="entry name" value="30S RIBOSOMAL PROTEIN S18"/>
    <property type="match status" value="1"/>
</dbReference>
<keyword evidence="2" id="KW-0687">Ribonucleoprotein</keyword>
<dbReference type="Proteomes" id="UP000230750">
    <property type="component" value="Unassembled WGS sequence"/>
</dbReference>
<evidence type="ECO:0000256" key="1">
    <source>
        <dbReference type="ARBA" id="ARBA00022980"/>
    </source>
</evidence>
<dbReference type="GO" id="GO:0070181">
    <property type="term" value="F:small ribosomal subunit rRNA binding"/>
    <property type="evidence" value="ECO:0007669"/>
    <property type="project" value="TreeGrafter"/>
</dbReference>
<evidence type="ECO:0000313" key="4">
    <source>
        <dbReference type="Proteomes" id="UP000230750"/>
    </source>
</evidence>
<dbReference type="EMBL" id="MRZV01000118">
    <property type="protein sequence ID" value="PIK58247.1"/>
    <property type="molecule type" value="Genomic_DNA"/>
</dbReference>
<dbReference type="InterPro" id="IPR036870">
    <property type="entry name" value="Ribosomal_bS18_sf"/>
</dbReference>
<dbReference type="OrthoDB" id="10054543at2759"/>
<dbReference type="Gene3D" id="4.10.640.10">
    <property type="entry name" value="Ribosomal protein S18"/>
    <property type="match status" value="1"/>
</dbReference>
<dbReference type="Pfam" id="PF01084">
    <property type="entry name" value="Ribosomal_S18"/>
    <property type="match status" value="1"/>
</dbReference>
<evidence type="ECO:0000313" key="3">
    <source>
        <dbReference type="EMBL" id="PIK58247.1"/>
    </source>
</evidence>
<dbReference type="InterPro" id="IPR001648">
    <property type="entry name" value="Ribosomal_bS18"/>
</dbReference>
<dbReference type="GO" id="GO:0003735">
    <property type="term" value="F:structural constituent of ribosome"/>
    <property type="evidence" value="ECO:0007669"/>
    <property type="project" value="InterPro"/>
</dbReference>
<dbReference type="NCBIfam" id="TIGR00165">
    <property type="entry name" value="S18"/>
    <property type="match status" value="1"/>
</dbReference>
<protein>
    <submittedName>
        <fullName evidence="3">Putative 28S ribosomal protein S18a, mitochondrial-like</fullName>
    </submittedName>
</protein>
<keyword evidence="1 3" id="KW-0689">Ribosomal protein</keyword>
<dbReference type="STRING" id="307972.A0A2G8LDE8"/>
<sequence>MEVEGVVVNDTVSYAGGSTSQRACPICSRNLQVSYKDVLILDQFVSKKTGKILPRRVTGVCTKQHRQLEDCIDKAQKSGTCGTYLTSMVVNRIEL</sequence>